<dbReference type="RefSeq" id="WP_013385392.1">
    <property type="nucleotide sequence ID" value="NC_017384.1"/>
</dbReference>
<dbReference type="EC" id="2.3.1.-" evidence="5"/>
<evidence type="ECO:0000256" key="2">
    <source>
        <dbReference type="ARBA" id="ARBA00023315"/>
    </source>
</evidence>
<dbReference type="PROSITE" id="PS51186">
    <property type="entry name" value="GNAT"/>
    <property type="match status" value="1"/>
</dbReference>
<dbReference type="SUPFAM" id="SSF55729">
    <property type="entry name" value="Acyl-CoA N-acyltransferases (Nat)"/>
    <property type="match status" value="1"/>
</dbReference>
<dbReference type="InterPro" id="IPR051531">
    <property type="entry name" value="N-acetyltransferase"/>
</dbReference>
<evidence type="ECO:0000259" key="4">
    <source>
        <dbReference type="PROSITE" id="PS51186"/>
    </source>
</evidence>
<proteinExistence type="inferred from homology"/>
<dbReference type="Proteomes" id="UP000000692">
    <property type="component" value="Chromosome"/>
</dbReference>
<dbReference type="PANTHER" id="PTHR43792">
    <property type="entry name" value="GNAT FAMILY, PUTATIVE (AFU_ORTHOLOGUE AFUA_3G00765)-RELATED-RELATED"/>
    <property type="match status" value="1"/>
</dbReference>
<evidence type="ECO:0000256" key="3">
    <source>
        <dbReference type="ARBA" id="ARBA00038502"/>
    </source>
</evidence>
<evidence type="ECO:0000313" key="5">
    <source>
        <dbReference type="EMBL" id="AEM42009.1"/>
    </source>
</evidence>
<dbReference type="KEGG" id="kvl:KVU_2170"/>
<sequence length="175" mass="19846">MPPLTIRSLRPDDSAQLIEIYRHESVLAYTAQVPHRSESFWRDFYVTRDPDAVELVAEVQGRAIGHLGLIQNRNPRRKHVASFGLAVHPDFQGQGAGGGLIAEMLNMTDNWLNILRVELSVSVDNARAIALYQRYGFQSEHETRFDLFTGGRFVNTLHMARFHPNWADLVPGQPI</sequence>
<reference evidence="5 6" key="1">
    <citation type="journal article" date="2011" name="J. Bacteriol.">
        <title>Complete genome sequence of the industrial strain Ketogulonicigenium vulgare WSH-001.</title>
        <authorList>
            <person name="Liu L."/>
            <person name="Li Y."/>
            <person name="Zhang J."/>
            <person name="Zhou Z."/>
            <person name="Liu J."/>
            <person name="Li X."/>
            <person name="Zhou J."/>
            <person name="Du G."/>
            <person name="Wang L."/>
            <person name="Chen J."/>
        </authorList>
    </citation>
    <scope>NUCLEOTIDE SEQUENCE [LARGE SCALE GENOMIC DNA]</scope>
    <source>
        <strain evidence="5 6">WSH-001</strain>
    </source>
</reference>
<evidence type="ECO:0000313" key="6">
    <source>
        <dbReference type="Proteomes" id="UP000000692"/>
    </source>
</evidence>
<dbReference type="Pfam" id="PF00583">
    <property type="entry name" value="Acetyltransf_1"/>
    <property type="match status" value="1"/>
</dbReference>
<dbReference type="InterPro" id="IPR000182">
    <property type="entry name" value="GNAT_dom"/>
</dbReference>
<dbReference type="GO" id="GO:0016747">
    <property type="term" value="F:acyltransferase activity, transferring groups other than amino-acyl groups"/>
    <property type="evidence" value="ECO:0007669"/>
    <property type="project" value="InterPro"/>
</dbReference>
<dbReference type="OrthoDB" id="5459937at2"/>
<organism evidence="5 6">
    <name type="scientific">Ketogulonicigenium vulgare (strain WSH-001)</name>
    <dbReference type="NCBI Taxonomy" id="759362"/>
    <lineage>
        <taxon>Bacteria</taxon>
        <taxon>Pseudomonadati</taxon>
        <taxon>Pseudomonadota</taxon>
        <taxon>Alphaproteobacteria</taxon>
        <taxon>Rhodobacterales</taxon>
        <taxon>Roseobacteraceae</taxon>
        <taxon>Ketogulonicigenium</taxon>
    </lineage>
</organism>
<dbReference type="eggNOG" id="COG0456">
    <property type="taxonomic scope" value="Bacteria"/>
</dbReference>
<dbReference type="CDD" id="cd04301">
    <property type="entry name" value="NAT_SF"/>
    <property type="match status" value="1"/>
</dbReference>
<feature type="domain" description="N-acetyltransferase" evidence="4">
    <location>
        <begin position="4"/>
        <end position="164"/>
    </location>
</feature>
<comment type="similarity">
    <text evidence="3">Belongs to the acetyltransferase family. RimJ subfamily.</text>
</comment>
<accession>F9Y5T4</accession>
<gene>
    <name evidence="5" type="ordered locus">KVU_2170</name>
</gene>
<keyword evidence="6" id="KW-1185">Reference proteome</keyword>
<dbReference type="HOGENOM" id="CLU_013985_19_8_5"/>
<dbReference type="EMBL" id="CP002018">
    <property type="protein sequence ID" value="AEM42009.1"/>
    <property type="molecule type" value="Genomic_DNA"/>
</dbReference>
<evidence type="ECO:0000256" key="1">
    <source>
        <dbReference type="ARBA" id="ARBA00022679"/>
    </source>
</evidence>
<protein>
    <submittedName>
        <fullName evidence="5">Acetyltransferase (GNAT) family protein</fullName>
        <ecNumber evidence="5">2.3.1.-</ecNumber>
    </submittedName>
</protein>
<name>F9Y5T4_KETVW</name>
<dbReference type="AlphaFoldDB" id="F9Y5T4"/>
<keyword evidence="1 5" id="KW-0808">Transferase</keyword>
<dbReference type="PANTHER" id="PTHR43792:SF8">
    <property type="entry name" value="[RIBOSOMAL PROTEIN US5]-ALANINE N-ACETYLTRANSFERASE"/>
    <property type="match status" value="1"/>
</dbReference>
<dbReference type="InterPro" id="IPR016181">
    <property type="entry name" value="Acyl_CoA_acyltransferase"/>
</dbReference>
<keyword evidence="2 5" id="KW-0012">Acyltransferase</keyword>
<dbReference type="Gene3D" id="3.40.630.30">
    <property type="match status" value="1"/>
</dbReference>